<accession>A0ABW9RQE5</accession>
<evidence type="ECO:0000256" key="2">
    <source>
        <dbReference type="ARBA" id="ARBA00005466"/>
    </source>
</evidence>
<proteinExistence type="inferred from homology"/>
<keyword evidence="4" id="KW-0274">FAD</keyword>
<reference evidence="7 8" key="1">
    <citation type="submission" date="2019-02" db="EMBL/GenBank/DDBJ databases">
        <authorList>
            <person name="Goldberg S.R."/>
            <person name="Haltli B.A."/>
            <person name="Correa H."/>
            <person name="Russell K.G."/>
        </authorList>
    </citation>
    <scope>NUCLEOTIDE SEQUENCE [LARGE SCALE GENOMIC DNA]</scope>
    <source>
        <strain evidence="7 8">JCM 16186</strain>
    </source>
</reference>
<keyword evidence="5" id="KW-0560">Oxidoreductase</keyword>
<dbReference type="InterPro" id="IPR016169">
    <property type="entry name" value="FAD-bd_PCMH_sub2"/>
</dbReference>
<dbReference type="SUPFAM" id="SSF56176">
    <property type="entry name" value="FAD-binding/transporter-associated domain-like"/>
    <property type="match status" value="1"/>
</dbReference>
<keyword evidence="8" id="KW-1185">Reference proteome</keyword>
<dbReference type="InterPro" id="IPR012951">
    <property type="entry name" value="BBE"/>
</dbReference>
<dbReference type="PROSITE" id="PS00862">
    <property type="entry name" value="OX2_COVAL_FAD"/>
    <property type="match status" value="1"/>
</dbReference>
<evidence type="ECO:0000256" key="1">
    <source>
        <dbReference type="ARBA" id="ARBA00001974"/>
    </source>
</evidence>
<organism evidence="7 8">
    <name type="scientific">Fulvivirga kasyanovii</name>
    <dbReference type="NCBI Taxonomy" id="396812"/>
    <lineage>
        <taxon>Bacteria</taxon>
        <taxon>Pseudomonadati</taxon>
        <taxon>Bacteroidota</taxon>
        <taxon>Cytophagia</taxon>
        <taxon>Cytophagales</taxon>
        <taxon>Fulvivirgaceae</taxon>
        <taxon>Fulvivirga</taxon>
    </lineage>
</organism>
<dbReference type="Pfam" id="PF01565">
    <property type="entry name" value="FAD_binding_4"/>
    <property type="match status" value="1"/>
</dbReference>
<protein>
    <submittedName>
        <fullName evidence="7">FAD-binding oxidoreductase</fullName>
    </submittedName>
</protein>
<dbReference type="Pfam" id="PF08031">
    <property type="entry name" value="BBE"/>
    <property type="match status" value="1"/>
</dbReference>
<dbReference type="InterPro" id="IPR036318">
    <property type="entry name" value="FAD-bd_PCMH-like_sf"/>
</dbReference>
<dbReference type="InterPro" id="IPR050416">
    <property type="entry name" value="FAD-linked_Oxidoreductase"/>
</dbReference>
<dbReference type="InterPro" id="IPR006093">
    <property type="entry name" value="Oxy_OxRdtase_FAD_BS"/>
</dbReference>
<comment type="similarity">
    <text evidence="2">Belongs to the oxygen-dependent FAD-linked oxidoreductase family.</text>
</comment>
<evidence type="ECO:0000259" key="6">
    <source>
        <dbReference type="PROSITE" id="PS51387"/>
    </source>
</evidence>
<dbReference type="PANTHER" id="PTHR42973:SF39">
    <property type="entry name" value="FAD-BINDING PCMH-TYPE DOMAIN-CONTAINING PROTEIN"/>
    <property type="match status" value="1"/>
</dbReference>
<dbReference type="RefSeq" id="WP_155171703.1">
    <property type="nucleotide sequence ID" value="NZ_BAAAFL010000023.1"/>
</dbReference>
<name>A0ABW9RQE5_9BACT</name>
<dbReference type="EMBL" id="SMLW01000521">
    <property type="protein sequence ID" value="MTI25518.1"/>
    <property type="molecule type" value="Genomic_DNA"/>
</dbReference>
<keyword evidence="3" id="KW-0285">Flavoprotein</keyword>
<evidence type="ECO:0000256" key="4">
    <source>
        <dbReference type="ARBA" id="ARBA00022827"/>
    </source>
</evidence>
<dbReference type="PANTHER" id="PTHR42973">
    <property type="entry name" value="BINDING OXIDOREDUCTASE, PUTATIVE (AFU_ORTHOLOGUE AFUA_1G17690)-RELATED"/>
    <property type="match status" value="1"/>
</dbReference>
<dbReference type="Gene3D" id="3.40.462.20">
    <property type="match status" value="1"/>
</dbReference>
<evidence type="ECO:0000256" key="3">
    <source>
        <dbReference type="ARBA" id="ARBA00022630"/>
    </source>
</evidence>
<feature type="domain" description="FAD-binding PCMH-type" evidence="6">
    <location>
        <begin position="42"/>
        <end position="216"/>
    </location>
</feature>
<dbReference type="Proteomes" id="UP000798808">
    <property type="component" value="Unassembled WGS sequence"/>
</dbReference>
<dbReference type="PROSITE" id="PS51387">
    <property type="entry name" value="FAD_PCMH"/>
    <property type="match status" value="1"/>
</dbReference>
<gene>
    <name evidence="7" type="ORF">E1163_11240</name>
</gene>
<comment type="caution">
    <text evidence="7">The sequence shown here is derived from an EMBL/GenBank/DDBJ whole genome shotgun (WGS) entry which is preliminary data.</text>
</comment>
<evidence type="ECO:0000313" key="7">
    <source>
        <dbReference type="EMBL" id="MTI25518.1"/>
    </source>
</evidence>
<comment type="cofactor">
    <cofactor evidence="1">
        <name>FAD</name>
        <dbReference type="ChEBI" id="CHEBI:57692"/>
    </cofactor>
</comment>
<dbReference type="InterPro" id="IPR016166">
    <property type="entry name" value="FAD-bd_PCMH"/>
</dbReference>
<dbReference type="Gene3D" id="3.30.465.10">
    <property type="match status" value="1"/>
</dbReference>
<evidence type="ECO:0000313" key="8">
    <source>
        <dbReference type="Proteomes" id="UP000798808"/>
    </source>
</evidence>
<sequence length="518" mass="58413">MNDFTQAFEDAGFNIGEMKVLTDCSSDPVAYNAARQIFNRRFHFRPWAIVYPRTAEDVSSLVKFAFQSDRELRVRGGGHDHEGECMATDALVLDMRHMNNATIDHQAHVARIQPGCIFKNLIKVLNENKVGIPHGTCQTVGITGFTLGGGWGPWTRKHGMCCESLVGATIVLGDGSIKTLSDQGTDEEKELLWALRGGGGFSYGIVTELVIKTFPLPETTYKFAATWNMKPALEVLKGWENAIAPGQSPNLLGTNLQIFAKPADNTPIEKSAHDCTFFGYYAGTKEEIEAEIKQWFPNLPPDHLEFFSDEGPDHHLQFSSWELTSHRRRMAIKSGRPLLRDIPLEDDIPAPHKITSRLVNADGLGDEGRKKLIRSLESDLLFEKGEVLGVRAYVTLGAISGPFYANYKPADFPQGSAFPYKDRPYTIQYQVWWDTDRNISPEESEKAGVNLYTNRAMDWLEECRKAEFPQTSGAFISFKDDGVPTETYFMQSYEKLIEIKEKYSRDPENRFRSRKTII</sequence>
<dbReference type="InterPro" id="IPR006094">
    <property type="entry name" value="Oxid_FAD_bind_N"/>
</dbReference>
<evidence type="ECO:0000256" key="5">
    <source>
        <dbReference type="ARBA" id="ARBA00023002"/>
    </source>
</evidence>